<dbReference type="RefSeq" id="WP_166055171.1">
    <property type="nucleotide sequence ID" value="NZ_JAAMPJ010000018.1"/>
</dbReference>
<dbReference type="Pfam" id="PF13676">
    <property type="entry name" value="TIR_2"/>
    <property type="match status" value="1"/>
</dbReference>
<evidence type="ECO:0000259" key="1">
    <source>
        <dbReference type="PROSITE" id="PS50104"/>
    </source>
</evidence>
<keyword evidence="3" id="KW-1185">Reference proteome</keyword>
<keyword evidence="2" id="KW-0675">Receptor</keyword>
<dbReference type="AlphaFoldDB" id="A0A7C9RZN1"/>
<protein>
    <submittedName>
        <fullName evidence="2">Toll/interleukin-1 receptor domain-containing protein</fullName>
    </submittedName>
</protein>
<gene>
    <name evidence="2" type="ORF">G7043_44375</name>
</gene>
<dbReference type="InterPro" id="IPR035897">
    <property type="entry name" value="Toll_tir_struct_dom_sf"/>
</dbReference>
<dbReference type="SUPFAM" id="SSF52540">
    <property type="entry name" value="P-loop containing nucleoside triphosphate hydrolases"/>
    <property type="match status" value="1"/>
</dbReference>
<accession>A0A7C9RZN1</accession>
<dbReference type="InterPro" id="IPR027417">
    <property type="entry name" value="P-loop_NTPase"/>
</dbReference>
<name>A0A7C9RZN1_9PSEU</name>
<sequence>MTRVFLSYAEEDGSAARRVAALLEQHGFDVFWYEKTNLGVFNQTLATELGRADRFVALFSRHYQQSDWCMKEFYTADRMATDTKTNRPVITVCDVGEFDEPVDPFVGNHARQDLRTLSETRLAGLLATFGVQAAAAEEGGRFRNREQELTNLLNALSLSSGQDLWVVAAPPKMGKSWFLREVERGLTAKKWGGTRLLDLARWPELWGAPAKVVVELMGVNVVPEDDTLTEDEIEDIAREVSKRGDNQLYLLDSAERLDRHTAAEVRSALTDVYAHLVERRVRKRFSMIIGTRRPDTWRGLGRYRQHRFRTLVLSEFKLEVIEDAVRDGSPDAEDSLVRKSALLLQQESDGLPALLLAWLRWAQDANLIGIERGLRKPATFDAVTAKYVKTELLTRDVLFPSGDGNVLAKKAVELALKVLVPYRLVTQSHLKFHYDDDQALRDAVGAAGWKLRDLWAALNSNSLLEPRSGLWRVINPPIRRVLYRYYYRSDDERVTAHEEAKWCYQRWTVNEAGSEQVTMMKECLWHELCRQLLQQPSELRQALPEAAGQYAKAFLSSGLYDRREFVECVHELLIEDHEFQLALYDHTGLFQEVLSAIDTAVSEGT</sequence>
<evidence type="ECO:0000313" key="2">
    <source>
        <dbReference type="EMBL" id="NGY65946.1"/>
    </source>
</evidence>
<comment type="caution">
    <text evidence="2">The sequence shown here is derived from an EMBL/GenBank/DDBJ whole genome shotgun (WGS) entry which is preliminary data.</text>
</comment>
<dbReference type="SUPFAM" id="SSF52200">
    <property type="entry name" value="Toll/Interleukin receptor TIR domain"/>
    <property type="match status" value="1"/>
</dbReference>
<dbReference type="Proteomes" id="UP000481360">
    <property type="component" value="Unassembled WGS sequence"/>
</dbReference>
<proteinExistence type="predicted"/>
<dbReference type="PROSITE" id="PS50104">
    <property type="entry name" value="TIR"/>
    <property type="match status" value="1"/>
</dbReference>
<dbReference type="EMBL" id="JAAMPJ010000018">
    <property type="protein sequence ID" value="NGY65946.1"/>
    <property type="molecule type" value="Genomic_DNA"/>
</dbReference>
<reference evidence="2 3" key="1">
    <citation type="submission" date="2020-03" db="EMBL/GenBank/DDBJ databases">
        <title>Isolation and identification of active actinomycetes.</title>
        <authorList>
            <person name="Sun X."/>
        </authorList>
    </citation>
    <scope>NUCLEOTIDE SEQUENCE [LARGE SCALE GENOMIC DNA]</scope>
    <source>
        <strain evidence="2 3">NEAU-D13</strain>
    </source>
</reference>
<dbReference type="GO" id="GO:0007165">
    <property type="term" value="P:signal transduction"/>
    <property type="evidence" value="ECO:0007669"/>
    <property type="project" value="InterPro"/>
</dbReference>
<dbReference type="Gene3D" id="3.40.50.10140">
    <property type="entry name" value="Toll/interleukin-1 receptor homology (TIR) domain"/>
    <property type="match status" value="1"/>
</dbReference>
<organism evidence="2 3">
    <name type="scientific">Lentzea alba</name>
    <dbReference type="NCBI Taxonomy" id="2714351"/>
    <lineage>
        <taxon>Bacteria</taxon>
        <taxon>Bacillati</taxon>
        <taxon>Actinomycetota</taxon>
        <taxon>Actinomycetes</taxon>
        <taxon>Pseudonocardiales</taxon>
        <taxon>Pseudonocardiaceae</taxon>
        <taxon>Lentzea</taxon>
    </lineage>
</organism>
<feature type="domain" description="TIR" evidence="1">
    <location>
        <begin position="1"/>
        <end position="134"/>
    </location>
</feature>
<evidence type="ECO:0000313" key="3">
    <source>
        <dbReference type="Proteomes" id="UP000481360"/>
    </source>
</evidence>
<dbReference type="InterPro" id="IPR000157">
    <property type="entry name" value="TIR_dom"/>
</dbReference>